<dbReference type="GO" id="GO:0009733">
    <property type="term" value="P:response to auxin"/>
    <property type="evidence" value="ECO:0007669"/>
    <property type="project" value="InterPro"/>
</dbReference>
<proteinExistence type="inferred from homology"/>
<dbReference type="AlphaFoldDB" id="A0AAV5MJ46"/>
<dbReference type="Proteomes" id="UP001054252">
    <property type="component" value="Unassembled WGS sequence"/>
</dbReference>
<evidence type="ECO:0000256" key="3">
    <source>
        <dbReference type="ARBA" id="ARBA00022604"/>
    </source>
</evidence>
<name>A0AAV5MJ46_9ROSI</name>
<evidence type="ECO:0000313" key="4">
    <source>
        <dbReference type="EMBL" id="GKV49534.1"/>
    </source>
</evidence>
<dbReference type="PANTHER" id="PTHR31374:SF281">
    <property type="entry name" value="INDOLE-3-ACETIC ACID-INDUCED PROTEIN ARG7-LIKE"/>
    <property type="match status" value="1"/>
</dbReference>
<keyword evidence="3" id="KW-0341">Growth regulation</keyword>
<organism evidence="4 5">
    <name type="scientific">Rubroshorea leprosula</name>
    <dbReference type="NCBI Taxonomy" id="152421"/>
    <lineage>
        <taxon>Eukaryota</taxon>
        <taxon>Viridiplantae</taxon>
        <taxon>Streptophyta</taxon>
        <taxon>Embryophyta</taxon>
        <taxon>Tracheophyta</taxon>
        <taxon>Spermatophyta</taxon>
        <taxon>Magnoliopsida</taxon>
        <taxon>eudicotyledons</taxon>
        <taxon>Gunneridae</taxon>
        <taxon>Pentapetalae</taxon>
        <taxon>rosids</taxon>
        <taxon>malvids</taxon>
        <taxon>Malvales</taxon>
        <taxon>Dipterocarpaceae</taxon>
        <taxon>Rubroshorea</taxon>
    </lineage>
</organism>
<comment type="similarity">
    <text evidence="1">Belongs to the ARG7 family.</text>
</comment>
<dbReference type="Pfam" id="PF02519">
    <property type="entry name" value="Auxin_inducible"/>
    <property type="match status" value="1"/>
</dbReference>
<evidence type="ECO:0000256" key="1">
    <source>
        <dbReference type="ARBA" id="ARBA00006974"/>
    </source>
</evidence>
<keyword evidence="5" id="KW-1185">Reference proteome</keyword>
<protein>
    <submittedName>
        <fullName evidence="4">Uncharacterized protein</fullName>
    </submittedName>
</protein>
<sequence>MTKNQDKGRRRAPKGHFVVYVGDELRRYVVPLAFLKNSSFQQLLEKAAEEFGFDSQNAIVLSCDESTIQQVLAASSS</sequence>
<keyword evidence="2" id="KW-0217">Developmental protein</keyword>
<evidence type="ECO:0000256" key="2">
    <source>
        <dbReference type="ARBA" id="ARBA00022473"/>
    </source>
</evidence>
<comment type="caution">
    <text evidence="4">The sequence shown here is derived from an EMBL/GenBank/DDBJ whole genome shotgun (WGS) entry which is preliminary data.</text>
</comment>
<dbReference type="PANTHER" id="PTHR31374">
    <property type="entry name" value="AUXIN-INDUCED PROTEIN-LIKE-RELATED"/>
    <property type="match status" value="1"/>
</dbReference>
<accession>A0AAV5MJ46</accession>
<dbReference type="InterPro" id="IPR003676">
    <property type="entry name" value="SAUR_fam"/>
</dbReference>
<dbReference type="EMBL" id="BPVZ01000303">
    <property type="protein sequence ID" value="GKV49534.1"/>
    <property type="molecule type" value="Genomic_DNA"/>
</dbReference>
<reference evidence="4 5" key="1">
    <citation type="journal article" date="2021" name="Commun. Biol.">
        <title>The genome of Shorea leprosula (Dipterocarpaceae) highlights the ecological relevance of drought in aseasonal tropical rainforests.</title>
        <authorList>
            <person name="Ng K.K.S."/>
            <person name="Kobayashi M.J."/>
            <person name="Fawcett J.A."/>
            <person name="Hatakeyama M."/>
            <person name="Paape T."/>
            <person name="Ng C.H."/>
            <person name="Ang C.C."/>
            <person name="Tnah L.H."/>
            <person name="Lee C.T."/>
            <person name="Nishiyama T."/>
            <person name="Sese J."/>
            <person name="O'Brien M.J."/>
            <person name="Copetti D."/>
            <person name="Mohd Noor M.I."/>
            <person name="Ong R.C."/>
            <person name="Putra M."/>
            <person name="Sireger I.Z."/>
            <person name="Indrioko S."/>
            <person name="Kosugi Y."/>
            <person name="Izuno A."/>
            <person name="Isagi Y."/>
            <person name="Lee S.L."/>
            <person name="Shimizu K.K."/>
        </authorList>
    </citation>
    <scope>NUCLEOTIDE SEQUENCE [LARGE SCALE GENOMIC DNA]</scope>
    <source>
        <strain evidence="4">214</strain>
    </source>
</reference>
<evidence type="ECO:0000313" key="5">
    <source>
        <dbReference type="Proteomes" id="UP001054252"/>
    </source>
</evidence>
<gene>
    <name evidence="4" type="ORF">SLEP1_g56280</name>
</gene>